<feature type="region of interest" description="Disordered" evidence="2">
    <location>
        <begin position="1"/>
        <end position="73"/>
    </location>
</feature>
<reference evidence="3 4" key="1">
    <citation type="submission" date="2013-05" db="EMBL/GenBank/DDBJ databases">
        <title>Draft genome of the parasitic nematode Anyclostoma ceylanicum.</title>
        <authorList>
            <person name="Mitreva M."/>
        </authorList>
    </citation>
    <scope>NUCLEOTIDE SEQUENCE [LARGE SCALE GENOMIC DNA]</scope>
</reference>
<name>A0A0D6L3G9_9BILA</name>
<feature type="region of interest" description="Disordered" evidence="2">
    <location>
        <begin position="113"/>
        <end position="159"/>
    </location>
</feature>
<keyword evidence="4" id="KW-1185">Reference proteome</keyword>
<accession>A0A0D6L3G9</accession>
<gene>
    <name evidence="3" type="ORF">ANCCEY_15627</name>
</gene>
<organism evidence="3 4">
    <name type="scientific">Ancylostoma ceylanicum</name>
    <dbReference type="NCBI Taxonomy" id="53326"/>
    <lineage>
        <taxon>Eukaryota</taxon>
        <taxon>Metazoa</taxon>
        <taxon>Ecdysozoa</taxon>
        <taxon>Nematoda</taxon>
        <taxon>Chromadorea</taxon>
        <taxon>Rhabditida</taxon>
        <taxon>Rhabditina</taxon>
        <taxon>Rhabditomorpha</taxon>
        <taxon>Strongyloidea</taxon>
        <taxon>Ancylostomatidae</taxon>
        <taxon>Ancylostomatinae</taxon>
        <taxon>Ancylostoma</taxon>
    </lineage>
</organism>
<evidence type="ECO:0000256" key="1">
    <source>
        <dbReference type="ARBA" id="ARBA00006290"/>
    </source>
</evidence>
<feature type="compositionally biased region" description="Low complexity" evidence="2">
    <location>
        <begin position="45"/>
        <end position="73"/>
    </location>
</feature>
<evidence type="ECO:0000256" key="2">
    <source>
        <dbReference type="SAM" id="MobiDB-lite"/>
    </source>
</evidence>
<sequence length="159" mass="16272">LAGIPDPGPKQQDSLKSSSGDNTKVSAASEFNVNAPSAHLRTDMPSSSQQSAAPAPEAAAATVQPPAAASAEAAAVEQQNVLLVKDDPAFAKYFKMLKLGIVEPAVKQKMQQEGFDPALLDTPNAPSPNSAKASDPMNSALSQADDSDSSSVSSFSDSD</sequence>
<dbReference type="AlphaFoldDB" id="A0A0D6L3G9"/>
<dbReference type="GO" id="GO:0071203">
    <property type="term" value="C:WASH complex"/>
    <property type="evidence" value="ECO:0007669"/>
    <property type="project" value="InterPro"/>
</dbReference>
<dbReference type="GO" id="GO:0030041">
    <property type="term" value="P:actin filament polymerization"/>
    <property type="evidence" value="ECO:0007669"/>
    <property type="project" value="TreeGrafter"/>
</dbReference>
<dbReference type="PANTHER" id="PTHR13015:SF0">
    <property type="entry name" value="WASH COMPLEX SUBUNIT 3"/>
    <property type="match status" value="1"/>
</dbReference>
<dbReference type="GO" id="GO:0006887">
    <property type="term" value="P:exocytosis"/>
    <property type="evidence" value="ECO:0007669"/>
    <property type="project" value="TreeGrafter"/>
</dbReference>
<dbReference type="EMBL" id="KE129129">
    <property type="protein sequence ID" value="EPB65310.1"/>
    <property type="molecule type" value="Genomic_DNA"/>
</dbReference>
<evidence type="ECO:0000313" key="3">
    <source>
        <dbReference type="EMBL" id="EPB65310.1"/>
    </source>
</evidence>
<evidence type="ECO:0000313" key="4">
    <source>
        <dbReference type="Proteomes" id="UP000054495"/>
    </source>
</evidence>
<protein>
    <submittedName>
        <fullName evidence="3">Uncharacterized protein</fullName>
    </submittedName>
</protein>
<feature type="compositionally biased region" description="Low complexity" evidence="2">
    <location>
        <begin position="139"/>
        <end position="159"/>
    </location>
</feature>
<dbReference type="PANTHER" id="PTHR13015">
    <property type="entry name" value="PROTEIN AD-016-RELATED"/>
    <property type="match status" value="1"/>
</dbReference>
<comment type="similarity">
    <text evidence="1">Belongs to the CCDC53 family.</text>
</comment>
<feature type="compositionally biased region" description="Polar residues" evidence="2">
    <location>
        <begin position="11"/>
        <end position="35"/>
    </location>
</feature>
<dbReference type="Pfam" id="PF10152">
    <property type="entry name" value="CCDC53"/>
    <property type="match status" value="1"/>
</dbReference>
<proteinExistence type="inferred from homology"/>
<dbReference type="InterPro" id="IPR019309">
    <property type="entry name" value="WASHC3"/>
</dbReference>
<feature type="non-terminal residue" evidence="3">
    <location>
        <position position="1"/>
    </location>
</feature>
<dbReference type="Proteomes" id="UP000054495">
    <property type="component" value="Unassembled WGS sequence"/>
</dbReference>